<name>A0A5E8BGS7_9ASCO</name>
<dbReference type="EMBL" id="CABVLU010000002">
    <property type="protein sequence ID" value="VVT50760.1"/>
    <property type="molecule type" value="Genomic_DNA"/>
</dbReference>
<gene>
    <name evidence="1" type="ORF">SAPINGB_P002871</name>
</gene>
<dbReference type="GeneID" id="43581689"/>
<keyword evidence="2" id="KW-1185">Reference proteome</keyword>
<sequence length="637" mass="72907">MVTILSLPFELHLAISCYLTPDDRQALSHTCSSLLDAYRPAVYSNCSNVGCKSARIPIRKQVPYPIILNPGKASWFFSEHVQSLKISMPEVSKEYDFFNGFVLSVEDYPNLQTLYFDPSIILLENLINSNFVKGLFEFQRKKPECDIGLIFNIKANGLSILSSPSSPLNFANIKNLAFSSNKLIVPDGTSFPSLECFDLYNHLPLAKFNHSLNTFEIPLLNAIAKSQNLKHVYIDGLVNTQKQVDDFLIFGVLKLPSNLKHCRLMLTKDVFDWEDENNDNDDQLSASKTILVPQITMLSTDFVLSESKIFLFPRAEVVRLVFKIRHEFIPNLYKSILVDISKLSISFSVYSLDSMANFVNTLLHMKNLQHLKIKLDVMWNAFNMNNLALDLFDGALKIVDGLKVLPPFLEGPKLQYEIKKLVPPQYEIYLDLFINLYEDPLSLLPLVRNFHNESHNYLLSIMILQEALFTVISKVKTLQLFSFQIKESYAFETELLVMSVMPPYRQIPNYALQKLLGPFRSCSNLKQVLLHYSSFFDHIIPKSLMKVEEGLSESYGIFADKNKVKISNCCTIIPQPCKIHIESEISYYYIILGFDYSYYGDNWKGKKFIVSNSINDLLEETYDIDISDLDARDIGLS</sequence>
<proteinExistence type="predicted"/>
<dbReference type="RefSeq" id="XP_031853480.1">
    <property type="nucleotide sequence ID" value="XM_031997589.1"/>
</dbReference>
<evidence type="ECO:0008006" key="3">
    <source>
        <dbReference type="Google" id="ProtNLM"/>
    </source>
</evidence>
<dbReference type="AlphaFoldDB" id="A0A5E8BGS7"/>
<protein>
    <recommendedName>
        <fullName evidence="3">F-box domain-containing protein</fullName>
    </recommendedName>
</protein>
<organism evidence="1 2">
    <name type="scientific">Magnusiomyces paraingens</name>
    <dbReference type="NCBI Taxonomy" id="2606893"/>
    <lineage>
        <taxon>Eukaryota</taxon>
        <taxon>Fungi</taxon>
        <taxon>Dikarya</taxon>
        <taxon>Ascomycota</taxon>
        <taxon>Saccharomycotina</taxon>
        <taxon>Dipodascomycetes</taxon>
        <taxon>Dipodascales</taxon>
        <taxon>Dipodascaceae</taxon>
        <taxon>Magnusiomyces</taxon>
    </lineage>
</organism>
<evidence type="ECO:0000313" key="2">
    <source>
        <dbReference type="Proteomes" id="UP000398389"/>
    </source>
</evidence>
<evidence type="ECO:0000313" key="1">
    <source>
        <dbReference type="EMBL" id="VVT50760.1"/>
    </source>
</evidence>
<accession>A0A5E8BGS7</accession>
<dbReference type="Proteomes" id="UP000398389">
    <property type="component" value="Unassembled WGS sequence"/>
</dbReference>
<reference evidence="1 2" key="1">
    <citation type="submission" date="2019-09" db="EMBL/GenBank/DDBJ databases">
        <authorList>
            <person name="Brejova B."/>
        </authorList>
    </citation>
    <scope>NUCLEOTIDE SEQUENCE [LARGE SCALE GENOMIC DNA]</scope>
</reference>